<organism evidence="2 3">
    <name type="scientific">Marivirga sericea</name>
    <dbReference type="NCBI Taxonomy" id="1028"/>
    <lineage>
        <taxon>Bacteria</taxon>
        <taxon>Pseudomonadati</taxon>
        <taxon>Bacteroidota</taxon>
        <taxon>Cytophagia</taxon>
        <taxon>Cytophagales</taxon>
        <taxon>Marivirgaceae</taxon>
        <taxon>Marivirga</taxon>
    </lineage>
</organism>
<sequence>MNLLSNFLNKSGVLENTSIIEDYGRLFVDGEQIEVGFKIEEDTFIFTNRRLIFIEVRKGDDSGIEYISLPYSNIDSFSVDSKKSFHAHGFLKIWLHGQQSPRIEKEFNKSVDVYAVQKILAGHVIK</sequence>
<dbReference type="Proteomes" id="UP000193804">
    <property type="component" value="Unassembled WGS sequence"/>
</dbReference>
<dbReference type="Gene3D" id="2.30.29.50">
    <property type="entry name" value="Bacterial Pleckstrin homology domain"/>
    <property type="match status" value="1"/>
</dbReference>
<reference evidence="3" key="1">
    <citation type="submission" date="2017-04" db="EMBL/GenBank/DDBJ databases">
        <authorList>
            <person name="Varghese N."/>
            <person name="Submissions S."/>
        </authorList>
    </citation>
    <scope>NUCLEOTIDE SEQUENCE [LARGE SCALE GENOMIC DNA]</scope>
    <source>
        <strain evidence="3">DSM 4125</strain>
    </source>
</reference>
<dbReference type="EMBL" id="FXAW01000001">
    <property type="protein sequence ID" value="SMG17346.1"/>
    <property type="molecule type" value="Genomic_DNA"/>
</dbReference>
<protein>
    <submittedName>
        <fullName evidence="2">PH domain-containing protein</fullName>
    </submittedName>
</protein>
<evidence type="ECO:0000259" key="1">
    <source>
        <dbReference type="Pfam" id="PF08000"/>
    </source>
</evidence>
<dbReference type="RefSeq" id="WP_085515901.1">
    <property type="nucleotide sequence ID" value="NZ_FXAW01000001.1"/>
</dbReference>
<name>A0A1X7IQF7_9BACT</name>
<dbReference type="CDD" id="cd13225">
    <property type="entry name" value="PH-like_bacteria"/>
    <property type="match status" value="1"/>
</dbReference>
<dbReference type="InterPro" id="IPR037063">
    <property type="entry name" value="PHb_sf"/>
</dbReference>
<keyword evidence="3" id="KW-1185">Reference proteome</keyword>
<dbReference type="OrthoDB" id="9803613at2"/>
<evidence type="ECO:0000313" key="2">
    <source>
        <dbReference type="EMBL" id="SMG17346.1"/>
    </source>
</evidence>
<proteinExistence type="predicted"/>
<accession>A0A1X7IQF7</accession>
<gene>
    <name evidence="2" type="ORF">SAMN05661096_00945</name>
</gene>
<dbReference type="STRING" id="1028.SAMN05661096_00945"/>
<dbReference type="SUPFAM" id="SSF50729">
    <property type="entry name" value="PH domain-like"/>
    <property type="match status" value="1"/>
</dbReference>
<dbReference type="AlphaFoldDB" id="A0A1X7IQF7"/>
<evidence type="ECO:0000313" key="3">
    <source>
        <dbReference type="Proteomes" id="UP000193804"/>
    </source>
</evidence>
<dbReference type="InterPro" id="IPR012544">
    <property type="entry name" value="PHb"/>
</dbReference>
<feature type="domain" description="Bacterial Pleckstrin homology" evidence="1">
    <location>
        <begin position="3"/>
        <end position="124"/>
    </location>
</feature>
<dbReference type="Pfam" id="PF08000">
    <property type="entry name" value="bPH_1"/>
    <property type="match status" value="1"/>
</dbReference>